<dbReference type="PANTHER" id="PTHR46007">
    <property type="entry name" value="MEDIATOR OF RNA POLYMERASE II TRANSCRIPTION SUBUNIT 12"/>
    <property type="match status" value="1"/>
</dbReference>
<feature type="compositionally biased region" description="Basic and acidic residues" evidence="2">
    <location>
        <begin position="317"/>
        <end position="331"/>
    </location>
</feature>
<feature type="compositionally biased region" description="Low complexity" evidence="2">
    <location>
        <begin position="351"/>
        <end position="383"/>
    </location>
</feature>
<evidence type="ECO:0000256" key="1">
    <source>
        <dbReference type="SAM" id="Coils"/>
    </source>
</evidence>
<feature type="compositionally biased region" description="Basic and acidic residues" evidence="2">
    <location>
        <begin position="385"/>
        <end position="421"/>
    </location>
</feature>
<feature type="region of interest" description="Disordered" evidence="2">
    <location>
        <begin position="158"/>
        <end position="421"/>
    </location>
</feature>
<dbReference type="PANTHER" id="PTHR46007:SF8">
    <property type="entry name" value="C2H2-TYPE DOMAIN-CONTAINING PROTEIN"/>
    <property type="match status" value="1"/>
</dbReference>
<comment type="caution">
    <text evidence="3">The sequence shown here is derived from an EMBL/GenBank/DDBJ whole genome shotgun (WGS) entry which is preliminary data.</text>
</comment>
<proteinExistence type="predicted"/>
<feature type="compositionally biased region" description="Basic and acidic residues" evidence="2">
    <location>
        <begin position="174"/>
        <end position="189"/>
    </location>
</feature>
<feature type="coiled-coil region" evidence="1">
    <location>
        <begin position="551"/>
        <end position="586"/>
    </location>
</feature>
<feature type="compositionally biased region" description="Acidic residues" evidence="2">
    <location>
        <begin position="307"/>
        <end position="316"/>
    </location>
</feature>
<dbReference type="EMBL" id="JABRWO010000005">
    <property type="protein sequence ID" value="MBA2114840.1"/>
    <property type="molecule type" value="Genomic_DNA"/>
</dbReference>
<feature type="compositionally biased region" description="Basic and acidic residues" evidence="2">
    <location>
        <begin position="223"/>
        <end position="234"/>
    </location>
</feature>
<dbReference type="Proteomes" id="UP000551616">
    <property type="component" value="Unassembled WGS sequence"/>
</dbReference>
<reference evidence="3 4" key="1">
    <citation type="submission" date="2020-05" db="EMBL/GenBank/DDBJ databases">
        <title>Bremerella alba sp. nov., a novel planctomycete isolated from the surface of the macroalga Fucus spiralis.</title>
        <authorList>
            <person name="Godinho O."/>
            <person name="Botelho R."/>
            <person name="Albuquerque L."/>
            <person name="Wiegand S."/>
            <person name="Da Costa M.S."/>
            <person name="Lobo-Da-Cunha A."/>
            <person name="Jogler C."/>
            <person name="Lage O.M."/>
        </authorList>
    </citation>
    <scope>NUCLEOTIDE SEQUENCE [LARGE SCALE GENOMIC DNA]</scope>
    <source>
        <strain evidence="3 4">FF15</strain>
    </source>
</reference>
<keyword evidence="1" id="KW-0175">Coiled coil</keyword>
<dbReference type="GO" id="GO:0045944">
    <property type="term" value="P:positive regulation of transcription by RNA polymerase II"/>
    <property type="evidence" value="ECO:0007669"/>
    <property type="project" value="TreeGrafter"/>
</dbReference>
<dbReference type="AlphaFoldDB" id="A0A7V8V4U0"/>
<feature type="compositionally biased region" description="Basic and acidic residues" evidence="2">
    <location>
        <begin position="268"/>
        <end position="279"/>
    </location>
</feature>
<dbReference type="RefSeq" id="WP_207396306.1">
    <property type="nucleotide sequence ID" value="NZ_JABRWO010000005.1"/>
</dbReference>
<protein>
    <submittedName>
        <fullName evidence="3">Uncharacterized protein</fullName>
    </submittedName>
</protein>
<sequence length="658" mass="73608">MPKSPSIRSALYGLRGLILFTCLVATAGLLYAQAPEVATGGDLAERQKQLGTNFEVLEKLMLKMADIDEANNPQRATLLREAVRNSRNLRVLSRMEETTGTLNEGQLKRATDQQSLIENDLRTLLKLLQSENRDEQIKDEEARIKSYIKSAQKLLNRQRSIQGRTEGGASTKPLSDEQARLADDAKSLSDDIAEQEEGGRPTDASQEADAESQNGKSGESEDQEGKSEESKEGEPSEGQEGEDKPGDMNSSGDDPQDGQSKNGQSKEGQSKEGQSKEGESQEGQSSESEGEPKDGESSDQEKKEGDSEKEDSEKEDSEMKDGKSEKSDGQKGESPMEGQSQENQEGKSGEKSQQGQQGQPSQQQGQQGQPGEQSQQDQQQQQEFSPRKRIEEAQRRMQEAQKKLDDADKEGAVQEQQAARDELAQAIAELEEILRQLREEEIERVLARLEARFMKLLEMQLRVNDDTERLSQIPLDQRGSAEDAEAGKLSFSEKQIMVEADKCLELLKEEGSSIAFPESMMMVREDMQEVANRLGQAKLDSLTITIEEDIVTGLEELLEALKQAQKDQEERKQQQQQQQQQQQGEEPLVDKIAELRLIKSMQVRVNQRTNRYAQMLDDADDEVGQATSDDLKNLLRDLAERQSRIYDITRDNVQGKNQ</sequence>
<name>A0A7V8V4U0_9BACT</name>
<evidence type="ECO:0000256" key="2">
    <source>
        <dbReference type="SAM" id="MobiDB-lite"/>
    </source>
</evidence>
<evidence type="ECO:0000313" key="3">
    <source>
        <dbReference type="EMBL" id="MBA2114840.1"/>
    </source>
</evidence>
<gene>
    <name evidence="3" type="ORF">HOV93_20080</name>
</gene>
<dbReference type="InterPro" id="IPR051647">
    <property type="entry name" value="Mediator_comp_sub12"/>
</dbReference>
<feature type="compositionally biased region" description="Polar residues" evidence="2">
    <location>
        <begin position="248"/>
        <end position="262"/>
    </location>
</feature>
<organism evidence="3 4">
    <name type="scientific">Bremerella alba</name>
    <dbReference type="NCBI Taxonomy" id="980252"/>
    <lineage>
        <taxon>Bacteria</taxon>
        <taxon>Pseudomonadati</taxon>
        <taxon>Planctomycetota</taxon>
        <taxon>Planctomycetia</taxon>
        <taxon>Pirellulales</taxon>
        <taxon>Pirellulaceae</taxon>
        <taxon>Bremerella</taxon>
    </lineage>
</organism>
<accession>A0A7V8V4U0</accession>
<keyword evidence="4" id="KW-1185">Reference proteome</keyword>
<evidence type="ECO:0000313" key="4">
    <source>
        <dbReference type="Proteomes" id="UP000551616"/>
    </source>
</evidence>
<feature type="compositionally biased region" description="Basic and acidic residues" evidence="2">
    <location>
        <begin position="290"/>
        <end position="306"/>
    </location>
</feature>